<dbReference type="PANTHER" id="PTHR48019">
    <property type="entry name" value="SERUM RESPONSE FACTOR HOMOLOG"/>
    <property type="match status" value="1"/>
</dbReference>
<evidence type="ECO:0000256" key="4">
    <source>
        <dbReference type="ARBA" id="ARBA00023163"/>
    </source>
</evidence>
<dbReference type="Proteomes" id="UP000554482">
    <property type="component" value="Unassembled WGS sequence"/>
</dbReference>
<evidence type="ECO:0000313" key="9">
    <source>
        <dbReference type="Proteomes" id="UP000554482"/>
    </source>
</evidence>
<evidence type="ECO:0000313" key="8">
    <source>
        <dbReference type="EMBL" id="KAF5199726.1"/>
    </source>
</evidence>
<dbReference type="InterPro" id="IPR033897">
    <property type="entry name" value="SRF-like_MADS-box"/>
</dbReference>
<dbReference type="InterPro" id="IPR002100">
    <property type="entry name" value="TF_MADSbox"/>
</dbReference>
<dbReference type="InterPro" id="IPR036879">
    <property type="entry name" value="TF_MADSbox_sf"/>
</dbReference>
<dbReference type="PROSITE" id="PS50066">
    <property type="entry name" value="MADS_BOX_2"/>
    <property type="match status" value="1"/>
</dbReference>
<dbReference type="GO" id="GO:0000981">
    <property type="term" value="F:DNA-binding transcription factor activity, RNA polymerase II-specific"/>
    <property type="evidence" value="ECO:0007669"/>
    <property type="project" value="InterPro"/>
</dbReference>
<dbReference type="SUPFAM" id="SSF55455">
    <property type="entry name" value="SRF-like"/>
    <property type="match status" value="1"/>
</dbReference>
<evidence type="ECO:0000256" key="2">
    <source>
        <dbReference type="ARBA" id="ARBA00023015"/>
    </source>
</evidence>
<comment type="caution">
    <text evidence="8">The sequence shown here is derived from an EMBL/GenBank/DDBJ whole genome shotgun (WGS) entry which is preliminary data.</text>
</comment>
<reference evidence="8 9" key="1">
    <citation type="submission" date="2020-06" db="EMBL/GenBank/DDBJ databases">
        <title>Transcriptomic and genomic resources for Thalictrum thalictroides and T. hernandezii: Facilitating candidate gene discovery in an emerging model plant lineage.</title>
        <authorList>
            <person name="Arias T."/>
            <person name="Riano-Pachon D.M."/>
            <person name="Di Stilio V.S."/>
        </authorList>
    </citation>
    <scope>NUCLEOTIDE SEQUENCE [LARGE SCALE GENOMIC DNA]</scope>
    <source>
        <strain evidence="9">cv. WT478/WT964</strain>
        <tissue evidence="8">Leaves</tissue>
    </source>
</reference>
<dbReference type="OrthoDB" id="779403at2759"/>
<dbReference type="PRINTS" id="PR00404">
    <property type="entry name" value="MADSDOMAIN"/>
</dbReference>
<feature type="domain" description="MADS-box" evidence="7">
    <location>
        <begin position="1"/>
        <end position="50"/>
    </location>
</feature>
<dbReference type="Gene3D" id="3.40.1810.10">
    <property type="entry name" value="Transcription factor, MADS-box"/>
    <property type="match status" value="1"/>
</dbReference>
<evidence type="ECO:0000256" key="3">
    <source>
        <dbReference type="ARBA" id="ARBA00023125"/>
    </source>
</evidence>
<dbReference type="InterPro" id="IPR050142">
    <property type="entry name" value="MADS-box/MEF2_TF"/>
</dbReference>
<dbReference type="GO" id="GO:0045944">
    <property type="term" value="P:positive regulation of transcription by RNA polymerase II"/>
    <property type="evidence" value="ECO:0007669"/>
    <property type="project" value="InterPro"/>
</dbReference>
<dbReference type="GO" id="GO:0005634">
    <property type="term" value="C:nucleus"/>
    <property type="evidence" value="ECO:0007669"/>
    <property type="project" value="UniProtKB-SubCell"/>
</dbReference>
<dbReference type="EMBL" id="JABWDY010011522">
    <property type="protein sequence ID" value="KAF5199726.1"/>
    <property type="molecule type" value="Genomic_DNA"/>
</dbReference>
<comment type="subcellular location">
    <subcellularLocation>
        <location evidence="1">Nucleus</location>
    </subcellularLocation>
</comment>
<dbReference type="FunFam" id="3.40.1810.10:FF:000018">
    <property type="entry name" value="agamous-like MADS-box protein AGL80"/>
    <property type="match status" value="1"/>
</dbReference>
<dbReference type="AlphaFoldDB" id="A0A7J6WQU2"/>
<feature type="region of interest" description="Disordered" evidence="6">
    <location>
        <begin position="194"/>
        <end position="228"/>
    </location>
</feature>
<dbReference type="SMART" id="SM00432">
    <property type="entry name" value="MADS"/>
    <property type="match status" value="1"/>
</dbReference>
<proteinExistence type="predicted"/>
<protein>
    <submittedName>
        <fullName evidence="8">Agamous-like mads-box protein agl80</fullName>
    </submittedName>
</protein>
<keyword evidence="4" id="KW-0804">Transcription</keyword>
<dbReference type="GO" id="GO:0046983">
    <property type="term" value="F:protein dimerization activity"/>
    <property type="evidence" value="ECO:0007669"/>
    <property type="project" value="InterPro"/>
</dbReference>
<gene>
    <name evidence="8" type="ORF">FRX31_010686</name>
</gene>
<name>A0A7J6WQU2_THATH</name>
<keyword evidence="2" id="KW-0805">Transcription regulation</keyword>
<keyword evidence="9" id="KW-1185">Reference proteome</keyword>
<dbReference type="GO" id="GO:0000987">
    <property type="term" value="F:cis-regulatory region sequence-specific DNA binding"/>
    <property type="evidence" value="ECO:0007669"/>
    <property type="project" value="InterPro"/>
</dbReference>
<accession>A0A7J6WQU2</accession>
<keyword evidence="3" id="KW-0238">DNA-binding</keyword>
<evidence type="ECO:0000256" key="1">
    <source>
        <dbReference type="ARBA" id="ARBA00004123"/>
    </source>
</evidence>
<evidence type="ECO:0000256" key="6">
    <source>
        <dbReference type="SAM" id="MobiDB-lite"/>
    </source>
</evidence>
<dbReference type="Pfam" id="PF00319">
    <property type="entry name" value="SRF-TF"/>
    <property type="match status" value="1"/>
</dbReference>
<keyword evidence="5" id="KW-0539">Nucleus</keyword>
<organism evidence="8 9">
    <name type="scientific">Thalictrum thalictroides</name>
    <name type="common">Rue-anemone</name>
    <name type="synonym">Anemone thalictroides</name>
    <dbReference type="NCBI Taxonomy" id="46969"/>
    <lineage>
        <taxon>Eukaryota</taxon>
        <taxon>Viridiplantae</taxon>
        <taxon>Streptophyta</taxon>
        <taxon>Embryophyta</taxon>
        <taxon>Tracheophyta</taxon>
        <taxon>Spermatophyta</taxon>
        <taxon>Magnoliopsida</taxon>
        <taxon>Ranunculales</taxon>
        <taxon>Ranunculaceae</taxon>
        <taxon>Thalictroideae</taxon>
        <taxon>Thalictrum</taxon>
    </lineage>
</organism>
<sequence>MARKKVKLAWIANDSARRATFKKRKKGLMKKVSELSTLCGVEACAIIYGSEDPQPDVWPSTSSEAHRVLTRFKSMPEMEQSKKMMNQEGLLRQGISKVKEQLKKQQRENRKFVLTQLMYQTLDGKGLPDVGTEVLHELEDVIEEKMKAIEERIESLRGATSVPSQLINGTGVEMEMEAVQRQKWFMEAVLNNPPQEQHHHQHQHQHQPTVYYGNGGDDQFANGMPYGDHGSWPNHFYT</sequence>
<dbReference type="CDD" id="cd00266">
    <property type="entry name" value="MADS_SRF_like"/>
    <property type="match status" value="1"/>
</dbReference>
<evidence type="ECO:0000256" key="5">
    <source>
        <dbReference type="ARBA" id="ARBA00023242"/>
    </source>
</evidence>
<evidence type="ECO:0000259" key="7">
    <source>
        <dbReference type="PROSITE" id="PS50066"/>
    </source>
</evidence>